<organism evidence="13 14">
    <name type="scientific">Clytia hemisphaerica</name>
    <dbReference type="NCBI Taxonomy" id="252671"/>
    <lineage>
        <taxon>Eukaryota</taxon>
        <taxon>Metazoa</taxon>
        <taxon>Cnidaria</taxon>
        <taxon>Hydrozoa</taxon>
        <taxon>Hydroidolina</taxon>
        <taxon>Leptothecata</taxon>
        <taxon>Obeliida</taxon>
        <taxon>Clytiidae</taxon>
        <taxon>Clytia</taxon>
    </lineage>
</organism>
<feature type="domain" description="Peptidase M48" evidence="11">
    <location>
        <begin position="216"/>
        <end position="478"/>
    </location>
</feature>
<dbReference type="GeneID" id="136809577"/>
<feature type="transmembrane region" description="Helical" evidence="9">
    <location>
        <begin position="6"/>
        <end position="25"/>
    </location>
</feature>
<feature type="transmembrane region" description="Helical" evidence="9">
    <location>
        <begin position="181"/>
        <end position="201"/>
    </location>
</feature>
<dbReference type="EnsemblMetazoa" id="CLYHEMT010272.1">
    <property type="protein sequence ID" value="CLYHEMP010272.1"/>
    <property type="gene ID" value="CLYHEMG010272"/>
</dbReference>
<feature type="binding site" evidence="8">
    <location>
        <position position="422"/>
    </location>
    <ligand>
        <name>Zn(2+)</name>
        <dbReference type="ChEBI" id="CHEBI:29105"/>
        <note>catalytic</note>
    </ligand>
</feature>
<keyword evidence="9" id="KW-1133">Transmembrane helix</keyword>
<dbReference type="GO" id="GO:0071586">
    <property type="term" value="P:CAAX-box protein processing"/>
    <property type="evidence" value="ECO:0007669"/>
    <property type="project" value="UniProtKB-UniRule"/>
</dbReference>
<evidence type="ECO:0000256" key="6">
    <source>
        <dbReference type="ARBA" id="ARBA00044456"/>
    </source>
</evidence>
<evidence type="ECO:0000256" key="5">
    <source>
        <dbReference type="ARBA" id="ARBA00023049"/>
    </source>
</evidence>
<keyword evidence="14" id="KW-1185">Reference proteome</keyword>
<keyword evidence="2 8" id="KW-0479">Metal-binding</keyword>
<evidence type="ECO:0000256" key="3">
    <source>
        <dbReference type="ARBA" id="ARBA00022801"/>
    </source>
</evidence>
<feature type="active site" description="Proton donor" evidence="7">
    <location>
        <position position="426"/>
    </location>
</feature>
<keyword evidence="5 9" id="KW-0482">Metalloprotease</keyword>
<keyword evidence="4 8" id="KW-0862">Zinc</keyword>
<feature type="transmembrane region" description="Helical" evidence="9">
    <location>
        <begin position="110"/>
        <end position="135"/>
    </location>
</feature>
<name>A0A7M5VER6_9CNID</name>
<proteinExistence type="inferred from homology"/>
<dbReference type="CDD" id="cd07343">
    <property type="entry name" value="M48A_Zmpste24p_like"/>
    <property type="match status" value="1"/>
</dbReference>
<feature type="binding site" evidence="8">
    <location>
        <position position="342"/>
    </location>
    <ligand>
        <name>Zn(2+)</name>
        <dbReference type="ChEBI" id="CHEBI:29105"/>
        <note>catalytic</note>
    </ligand>
</feature>
<dbReference type="InterPro" id="IPR001915">
    <property type="entry name" value="Peptidase_M48"/>
</dbReference>
<dbReference type="PANTHER" id="PTHR10120">
    <property type="entry name" value="CAAX PRENYL PROTEASE 1"/>
    <property type="match status" value="1"/>
</dbReference>
<evidence type="ECO:0000259" key="11">
    <source>
        <dbReference type="Pfam" id="PF01435"/>
    </source>
</evidence>
<feature type="active site" evidence="7">
    <location>
        <position position="343"/>
    </location>
</feature>
<accession>A0A7M5VER6</accession>
<dbReference type="EC" id="3.4.24.84" evidence="9"/>
<dbReference type="InterPro" id="IPR027057">
    <property type="entry name" value="CAXX_Prtase_1"/>
</dbReference>
<keyword evidence="1 9" id="KW-0645">Protease</keyword>
<evidence type="ECO:0000256" key="2">
    <source>
        <dbReference type="ARBA" id="ARBA00022723"/>
    </source>
</evidence>
<evidence type="ECO:0000256" key="8">
    <source>
        <dbReference type="PIRSR" id="PIRSR627057-2"/>
    </source>
</evidence>
<dbReference type="AlphaFoldDB" id="A0A7M5VER6"/>
<dbReference type="InterPro" id="IPR032456">
    <property type="entry name" value="Peptidase_M48_N"/>
</dbReference>
<feature type="domain" description="CAAX prenyl protease 1 N-terminal" evidence="12">
    <location>
        <begin position="27"/>
        <end position="210"/>
    </location>
</feature>
<feature type="compositionally biased region" description="Basic and acidic residues" evidence="10">
    <location>
        <begin position="308"/>
        <end position="328"/>
    </location>
</feature>
<reference evidence="13" key="1">
    <citation type="submission" date="2021-01" db="UniProtKB">
        <authorList>
            <consortium name="EnsemblMetazoa"/>
        </authorList>
    </citation>
    <scope>IDENTIFICATION</scope>
</reference>
<evidence type="ECO:0000256" key="9">
    <source>
        <dbReference type="RuleBase" id="RU366005"/>
    </source>
</evidence>
<evidence type="ECO:0000256" key="10">
    <source>
        <dbReference type="SAM" id="MobiDB-lite"/>
    </source>
</evidence>
<keyword evidence="9" id="KW-0472">Membrane</keyword>
<keyword evidence="3 9" id="KW-0378">Hydrolase</keyword>
<dbReference type="GO" id="GO:0004222">
    <property type="term" value="F:metalloendopeptidase activity"/>
    <property type="evidence" value="ECO:0007669"/>
    <property type="project" value="UniProtKB-UniRule"/>
</dbReference>
<evidence type="ECO:0000256" key="4">
    <source>
        <dbReference type="ARBA" id="ARBA00022833"/>
    </source>
</evidence>
<feature type="binding site" evidence="8">
    <location>
        <position position="346"/>
    </location>
    <ligand>
        <name>Zn(2+)</name>
        <dbReference type="ChEBI" id="CHEBI:29105"/>
        <note>catalytic</note>
    </ligand>
</feature>
<evidence type="ECO:0000256" key="1">
    <source>
        <dbReference type="ARBA" id="ARBA00022670"/>
    </source>
</evidence>
<feature type="transmembrane region" description="Helical" evidence="9">
    <location>
        <begin position="63"/>
        <end position="90"/>
    </location>
</feature>
<feature type="region of interest" description="Disordered" evidence="10">
    <location>
        <begin position="283"/>
        <end position="328"/>
    </location>
</feature>
<evidence type="ECO:0000256" key="7">
    <source>
        <dbReference type="PIRSR" id="PIRSR627057-1"/>
    </source>
</evidence>
<evidence type="ECO:0000313" key="13">
    <source>
        <dbReference type="EnsemblMetazoa" id="CLYHEMP010272.1"/>
    </source>
</evidence>
<dbReference type="Pfam" id="PF16491">
    <property type="entry name" value="Peptidase_M48_N"/>
    <property type="match status" value="1"/>
</dbReference>
<dbReference type="Pfam" id="PF01435">
    <property type="entry name" value="Peptidase_M48"/>
    <property type="match status" value="1"/>
</dbReference>
<dbReference type="GO" id="GO:0005789">
    <property type="term" value="C:endoplasmic reticulum membrane"/>
    <property type="evidence" value="ECO:0007669"/>
    <property type="project" value="UniProtKB-SubCell"/>
</dbReference>
<feature type="transmembrane region" description="Helical" evidence="9">
    <location>
        <begin position="356"/>
        <end position="373"/>
    </location>
</feature>
<comment type="cofactor">
    <cofactor evidence="8 9">
        <name>Zn(2+)</name>
        <dbReference type="ChEBI" id="CHEBI:29105"/>
    </cofactor>
    <text evidence="8 9">Binds 1 zinc ion per subunit.</text>
</comment>
<dbReference type="Proteomes" id="UP000594262">
    <property type="component" value="Unplaced"/>
</dbReference>
<keyword evidence="9" id="KW-0256">Endoplasmic reticulum</keyword>
<dbReference type="RefSeq" id="XP_066922214.1">
    <property type="nucleotide sequence ID" value="XM_067066113.1"/>
</dbReference>
<feature type="transmembrane region" description="Helical" evidence="9">
    <location>
        <begin position="156"/>
        <end position="175"/>
    </location>
</feature>
<comment type="catalytic activity">
    <reaction evidence="6 9">
        <text>Hydrolyzes the peptide bond -P2-(S-farnesyl or geranylgeranyl)C-P1'-P2'-P3'-COOH where P1' and P2' are amino acids with aliphatic side chains and P3' is any C-terminal residue.</text>
        <dbReference type="EC" id="3.4.24.84"/>
    </reaction>
</comment>
<feature type="compositionally biased region" description="Basic and acidic residues" evidence="10">
    <location>
        <begin position="283"/>
        <end position="292"/>
    </location>
</feature>
<keyword evidence="9" id="KW-0812">Transmembrane</keyword>
<comment type="similarity">
    <text evidence="9">Belongs to the peptidase M48A family.</text>
</comment>
<comment type="function">
    <text evidence="9">Proteolytically removes the C-terminal three residues of farnesylated proteins.</text>
</comment>
<evidence type="ECO:0000313" key="14">
    <source>
        <dbReference type="Proteomes" id="UP000594262"/>
    </source>
</evidence>
<feature type="compositionally biased region" description="Acidic residues" evidence="10">
    <location>
        <begin position="293"/>
        <end position="307"/>
    </location>
</feature>
<feature type="transmembrane region" description="Helical" evidence="9">
    <location>
        <begin position="393"/>
        <end position="417"/>
    </location>
</feature>
<protein>
    <recommendedName>
        <fullName evidence="9">CAAX prenyl protease</fullName>
        <ecNumber evidence="9">3.4.24.84</ecNumber>
    </recommendedName>
</protein>
<dbReference type="GO" id="GO:0046872">
    <property type="term" value="F:metal ion binding"/>
    <property type="evidence" value="ECO:0007669"/>
    <property type="project" value="UniProtKB-UniRule"/>
</dbReference>
<dbReference type="OrthoDB" id="360839at2759"/>
<evidence type="ECO:0000259" key="12">
    <source>
        <dbReference type="Pfam" id="PF16491"/>
    </source>
</evidence>
<comment type="subcellular location">
    <subcellularLocation>
        <location evidence="9">Endoplasmic reticulum membrane</location>
        <topology evidence="9">Multi-pass membrane protein</topology>
    </subcellularLocation>
</comment>
<dbReference type="Gene3D" id="3.30.2010.10">
    <property type="entry name" value="Metalloproteases ('zincins'), catalytic domain"/>
    <property type="match status" value="1"/>
</dbReference>
<sequence length="484" mass="56399">MAAPIFIATLCFMWIVYIWETYLSFRQYKVYRDTDDVPEELEDYIDEETFEKSRSYQLDKSRFGFIAGLYSQIESTVILWFFCIPLLWKFSGDVNAMIGFDETHEIKRSMLFMVFASIFSTITSLPWSLYSTFVIEEKHGFNKQTLGFFFKDLVKKLVVSTLITLPITAAIIWIVKWGGDYFFVYAWLFSLTVSLFIISIYHDYIAPLFDRFITLPEGELRESIEALAKRIEFPLTKIFVVEGSKRSSHSNAYFFGFYKKKVIVLFDTLLKVSPFEEEKRLKEEEEKKKKIEEEGEGNQQDETEEKDGESKEKNESSEGGNTEKKKEEKGCSDEEILAILGHELGHWKLNHILKNLAISQVNLLLSFFVFGLLMNNSMLYESFGFYNEMPTLIGLMIIFQFVFSPYNELMGFLMTVLSRRFEFQADEFGKSLGYGVKLQSALIKLHKENLGFPAADKLYSAYHYSHPPLLERLKALQTSNKKKE</sequence>